<dbReference type="STRING" id="886738.Nlim_1126"/>
<reference evidence="2" key="1">
    <citation type="journal article" date="2011" name="PLoS ONE">
        <title>Genome of a low-salinity ammonia-oxidizing archaeon determined by single-cell and metagenomic analysis.</title>
        <authorList>
            <person name="Blainey P.C."/>
            <person name="Mosier A.C."/>
            <person name="Potanina A."/>
            <person name="Francis C.A."/>
            <person name="Quake S.R."/>
        </authorList>
    </citation>
    <scope>NUCLEOTIDE SEQUENCE [LARGE SCALE GENOMIC DNA]</scope>
    <source>
        <strain evidence="2">SFB1</strain>
    </source>
</reference>
<feature type="domain" description="Transcription regulator AsnC/Lrp ligand binding" evidence="1">
    <location>
        <begin position="6"/>
        <end position="77"/>
    </location>
</feature>
<dbReference type="Gene3D" id="3.30.70.920">
    <property type="match status" value="1"/>
</dbReference>
<organism evidence="2">
    <name type="scientific">Candidatus Nitrosarchaeum limnium SFB1</name>
    <dbReference type="NCBI Taxonomy" id="886738"/>
    <lineage>
        <taxon>Archaea</taxon>
        <taxon>Nitrososphaerota</taxon>
        <taxon>Nitrososphaeria</taxon>
        <taxon>Nitrosopumilales</taxon>
        <taxon>Nitrosopumilaceae</taxon>
        <taxon>Nitrosarchaeum</taxon>
    </lineage>
</organism>
<dbReference type="Pfam" id="PF01037">
    <property type="entry name" value="AsnC_trans_reg"/>
    <property type="match status" value="1"/>
</dbReference>
<name>F3KKV2_9ARCH</name>
<comment type="caution">
    <text evidence="2">The sequence shown here is derived from an EMBL/GenBank/DDBJ whole genome shotgun (WGS) entry which is preliminary data.</text>
</comment>
<sequence>MATSFVLINCEFNSEKDIIEQLKSIDGIEQVYGVFGAYDILAKIESEDIKKIRGTITAKIRKIKKISSTLTLVVIEE</sequence>
<dbReference type="EMBL" id="AEGP01000042">
    <property type="protein sequence ID" value="EGG42001.1"/>
    <property type="molecule type" value="Genomic_DNA"/>
</dbReference>
<protein>
    <submittedName>
        <fullName evidence="2">Transcription regulator</fullName>
    </submittedName>
</protein>
<dbReference type="InterPro" id="IPR019887">
    <property type="entry name" value="Tscrpt_reg_AsnC/Lrp_C"/>
</dbReference>
<dbReference type="SUPFAM" id="SSF54909">
    <property type="entry name" value="Dimeric alpha+beta barrel"/>
    <property type="match status" value="1"/>
</dbReference>
<dbReference type="AlphaFoldDB" id="F3KKV2"/>
<evidence type="ECO:0000259" key="1">
    <source>
        <dbReference type="Pfam" id="PF01037"/>
    </source>
</evidence>
<gene>
    <name evidence="2" type="ORF">Nlim_1126</name>
</gene>
<dbReference type="Proteomes" id="UP000004348">
    <property type="component" value="Chromosome"/>
</dbReference>
<dbReference type="InterPro" id="IPR011008">
    <property type="entry name" value="Dimeric_a/b-barrel"/>
</dbReference>
<evidence type="ECO:0000313" key="2">
    <source>
        <dbReference type="EMBL" id="EGG42001.1"/>
    </source>
</evidence>
<dbReference type="HOGENOM" id="CLU_170329_2_0_2"/>
<accession>F3KKV2</accession>
<proteinExistence type="predicted"/>